<keyword evidence="4" id="KW-1185">Reference proteome</keyword>
<evidence type="ECO:0000259" key="2">
    <source>
        <dbReference type="PROSITE" id="PS51896"/>
    </source>
</evidence>
<proteinExistence type="predicted"/>
<dbReference type="Proteomes" id="UP000316759">
    <property type="component" value="Unassembled WGS sequence"/>
</dbReference>
<evidence type="ECO:0000313" key="3">
    <source>
        <dbReference type="EMBL" id="TPP67524.1"/>
    </source>
</evidence>
<feature type="region of interest" description="Disordered" evidence="1">
    <location>
        <begin position="333"/>
        <end position="373"/>
    </location>
</feature>
<protein>
    <submittedName>
        <fullName evidence="3">Zinc finger C4H2 domain-containing protein</fullName>
    </submittedName>
</protein>
<dbReference type="GO" id="GO:0045666">
    <property type="term" value="P:positive regulation of neuron differentiation"/>
    <property type="evidence" value="ECO:0007669"/>
    <property type="project" value="TreeGrafter"/>
</dbReference>
<dbReference type="InterPro" id="IPR018482">
    <property type="entry name" value="Znf-C4H2"/>
</dbReference>
<name>A0A504Z1H4_FASGI</name>
<dbReference type="PROSITE" id="PS51896">
    <property type="entry name" value="ZF_C4H2"/>
    <property type="match status" value="1"/>
</dbReference>
<feature type="region of interest" description="Disordered" evidence="1">
    <location>
        <begin position="187"/>
        <end position="225"/>
    </location>
</feature>
<dbReference type="GO" id="GO:0005634">
    <property type="term" value="C:nucleus"/>
    <property type="evidence" value="ECO:0007669"/>
    <property type="project" value="TreeGrafter"/>
</dbReference>
<dbReference type="PANTHER" id="PTHR31058">
    <property type="entry name" value="ZINC FINGER C4H2 DOMAIN-CONTAINING PROTEIN"/>
    <property type="match status" value="1"/>
</dbReference>
<reference evidence="3 4" key="1">
    <citation type="submission" date="2019-04" db="EMBL/GenBank/DDBJ databases">
        <title>Annotation for the trematode Fasciola gigantica.</title>
        <authorList>
            <person name="Choi Y.-J."/>
        </authorList>
    </citation>
    <scope>NUCLEOTIDE SEQUENCE [LARGE SCALE GENOMIC DNA]</scope>
    <source>
        <strain evidence="3">Uganda_cow_1</strain>
    </source>
</reference>
<comment type="caution">
    <text evidence="3">The sequence shown here is derived from an EMBL/GenBank/DDBJ whole genome shotgun (WGS) entry which is preliminary data.</text>
</comment>
<organism evidence="3 4">
    <name type="scientific">Fasciola gigantica</name>
    <name type="common">Giant liver fluke</name>
    <dbReference type="NCBI Taxonomy" id="46835"/>
    <lineage>
        <taxon>Eukaryota</taxon>
        <taxon>Metazoa</taxon>
        <taxon>Spiralia</taxon>
        <taxon>Lophotrochozoa</taxon>
        <taxon>Platyhelminthes</taxon>
        <taxon>Trematoda</taxon>
        <taxon>Digenea</taxon>
        <taxon>Plagiorchiida</taxon>
        <taxon>Echinostomata</taxon>
        <taxon>Echinostomatoidea</taxon>
        <taxon>Fasciolidae</taxon>
        <taxon>Fasciola</taxon>
    </lineage>
</organism>
<dbReference type="InterPro" id="IPR044069">
    <property type="entry name" value="ZF_C4H2"/>
</dbReference>
<feature type="compositionally biased region" description="Basic residues" evidence="1">
    <location>
        <begin position="333"/>
        <end position="347"/>
    </location>
</feature>
<dbReference type="AlphaFoldDB" id="A0A504Z1H4"/>
<feature type="domain" description="C4H2-type" evidence="2">
    <location>
        <begin position="306"/>
        <end position="348"/>
    </location>
</feature>
<gene>
    <name evidence="3" type="ORF">FGIG_08290</name>
</gene>
<dbReference type="PANTHER" id="PTHR31058:SF2">
    <property type="entry name" value="ZINC FINGER C4H2 DOMAIN-CONTAINING PROTEIN"/>
    <property type="match status" value="1"/>
</dbReference>
<sequence length="373" mass="42025">MPLTPTTEEQRVMLGVLLDVAVELVEQLNSSSYHSALNEFVEKARRLVVHMHLEQFAVTNDYAVFLAQLNQHFPASSTSSTVRSYRLTFSKLLLSPSRVQKYLRERWLPNRIEAVKSLASTVSEVTRQLPEVLLDYLNETIRRAKQDRFKVNTLMEHLQTDYDKMLTEVREQRTALCSDPNCNQFDLDHDQGAYPRSQTREIASSKEDPSDSLLYAPSNLRPVGDTDDLVTDARFTDNSCATHKPEPQPTVQCSVDLLDVGIDRQPNQPIEPSTGRSSTEHMSFHLNYDPDSGLPNFLATDGQSLSQAPPMKTCQSCQQLIHRNAPICPLCKTKSRSRHPKKSKARAHTCLPTQSHGTSSVVFGNQNSTRSET</sequence>
<evidence type="ECO:0000313" key="4">
    <source>
        <dbReference type="Proteomes" id="UP000316759"/>
    </source>
</evidence>
<accession>A0A504Z1H4</accession>
<dbReference type="Pfam" id="PF10146">
    <property type="entry name" value="zf-C4H2"/>
    <property type="match status" value="1"/>
</dbReference>
<feature type="compositionally biased region" description="Polar residues" evidence="1">
    <location>
        <begin position="351"/>
        <end position="373"/>
    </location>
</feature>
<evidence type="ECO:0000256" key="1">
    <source>
        <dbReference type="SAM" id="MobiDB-lite"/>
    </source>
</evidence>
<dbReference type="EMBL" id="SUNJ01000583">
    <property type="protein sequence ID" value="TPP67524.1"/>
    <property type="molecule type" value="Genomic_DNA"/>
</dbReference>
<dbReference type="OrthoDB" id="20865at2759"/>